<dbReference type="InParanoid" id="G8JRH5"/>
<evidence type="ECO:0000313" key="2">
    <source>
        <dbReference type="EMBL" id="AET38744.1"/>
    </source>
</evidence>
<evidence type="ECO:0000256" key="1">
    <source>
        <dbReference type="SAM" id="MobiDB-lite"/>
    </source>
</evidence>
<dbReference type="InterPro" id="IPR013887">
    <property type="entry name" value="UPF0592"/>
</dbReference>
<dbReference type="EMBL" id="CP002499">
    <property type="protein sequence ID" value="AET38744.1"/>
    <property type="molecule type" value="Genomic_DNA"/>
</dbReference>
<dbReference type="eggNOG" id="ENOG502QQ52">
    <property type="taxonomic scope" value="Eukaryota"/>
</dbReference>
<feature type="region of interest" description="Disordered" evidence="1">
    <location>
        <begin position="790"/>
        <end position="818"/>
    </location>
</feature>
<gene>
    <name evidence="2" type="ordered locus">Ecym_3251</name>
</gene>
<feature type="compositionally biased region" description="Polar residues" evidence="1">
    <location>
        <begin position="704"/>
        <end position="719"/>
    </location>
</feature>
<dbReference type="KEGG" id="erc:Ecym_3251"/>
<feature type="compositionally biased region" description="Polar residues" evidence="1">
    <location>
        <begin position="808"/>
        <end position="818"/>
    </location>
</feature>
<protein>
    <submittedName>
        <fullName evidence="2">Uncharacterized protein</fullName>
    </submittedName>
</protein>
<organism evidence="2 3">
    <name type="scientific">Eremothecium cymbalariae (strain CBS 270.75 / DBVPG 7215 / KCTC 17166 / NRRL Y-17582)</name>
    <name type="common">Yeast</name>
    <dbReference type="NCBI Taxonomy" id="931890"/>
    <lineage>
        <taxon>Eukaryota</taxon>
        <taxon>Fungi</taxon>
        <taxon>Dikarya</taxon>
        <taxon>Ascomycota</taxon>
        <taxon>Saccharomycotina</taxon>
        <taxon>Saccharomycetes</taxon>
        <taxon>Saccharomycetales</taxon>
        <taxon>Saccharomycetaceae</taxon>
        <taxon>Eremothecium</taxon>
    </lineage>
</organism>
<evidence type="ECO:0000313" key="3">
    <source>
        <dbReference type="Proteomes" id="UP000006790"/>
    </source>
</evidence>
<dbReference type="OMA" id="WHYWYII"/>
<feature type="compositionally biased region" description="Low complexity" evidence="1">
    <location>
        <begin position="75"/>
        <end position="87"/>
    </location>
</feature>
<feature type="region of interest" description="Disordered" evidence="1">
    <location>
        <begin position="61"/>
        <end position="88"/>
    </location>
</feature>
<dbReference type="FunCoup" id="G8JRH5">
    <property type="interactions" value="115"/>
</dbReference>
<dbReference type="HOGENOM" id="CLU_006978_0_0_1"/>
<dbReference type="Pfam" id="PF08578">
    <property type="entry name" value="DUF1765"/>
    <property type="match status" value="1"/>
</dbReference>
<dbReference type="OrthoDB" id="296767at2759"/>
<dbReference type="GeneID" id="11470972"/>
<feature type="compositionally biased region" description="Low complexity" evidence="1">
    <location>
        <begin position="745"/>
        <end position="754"/>
    </location>
</feature>
<dbReference type="RefSeq" id="XP_003645561.1">
    <property type="nucleotide sequence ID" value="XM_003645513.1"/>
</dbReference>
<name>G8JRH5_ERECY</name>
<dbReference type="Proteomes" id="UP000006790">
    <property type="component" value="Chromosome 3"/>
</dbReference>
<feature type="region of interest" description="Disordered" evidence="1">
    <location>
        <begin position="739"/>
        <end position="771"/>
    </location>
</feature>
<sequence>MEEANVSKDAVLLQALQRFVTLISSGGSGGQNGVGINLSKNIAFFLRLHLLSQMRQIQSEVQDGEEDLSSEGSLQQHEQQQQRQQQRQKPHRDVLIQWWITLLNYLNSDLNSSMLRQQSMPTVDTISVTLESISRIITILMLTDSTDQREFEIYSHHLLLTVHYITNRLVENSKKRKTISQNTQLPAAQMKAALVFIQAYNNLLRAFMGKVVAYAYFYLPNSINYDFQVLRFLCNNIKVVRLSENVIVPWKTVQYELAEDTDLEQQAPLNAQSLNYLKAAGTVPGQEDLRIFQVMISYLQNEQVFSTFYWHYWYILLQLHLSAGQIGGIKFEHCPGLSICMDYVGKFLNKDLPKFSQYMRTQDLKEMPLTPNNNGSVLATKLNNLSMTLTSDKLNNYIYSKFQTIKLWECLRNLVGCFRKSKRTGVDNLLHALIREHDLKQLNTISKIPAYDSMVGNLVFNKLLQFIIFQFSNSESCFLADLNWPLWIKGIEGMLWTLNSNCQSTALLCLFNIWDYIPVTVRVHIQEILTSDLWYNLSTETDFHMVRVLFMKLVVFRIVPDPELDSVLIKSRLEATYNDALELNKHIILEDDDINLRTILTFNVNKKLALVSNETVTEDDLMLEERKKYESTGTSSQHPTSVSPTFPLVSSLANVRPSVVLMKGKYPFDVFDEMVTRAAFAMAEKRKKQRAELEKQRQSRRSSWNSSDDFGVEGNTSTNSNHGVVSAWSTIISKLSPYHKQSNIPSGSSSPVTGTVGGSSRGEDILSTESMDSESGEILSMYSSASQISSVTNSSDDFGPSKRFATGSRGSVSCSRSQESLLKGQKKRKLFAPPELKYSAAVTESAGISRIFRLTTTQVPVHSGSFATALIRLRDANEKWGIKNNQLHPYDKPLPSSPDAPELGNDTLIDGFDFESLYASAVDEIPEMIDLSSRTSTNNNESTISVGSITSDQIPQPNWNFFIIFHKRSNSNIDDIDTIGNATITDSKFAPENTVDVSPCPEEAAGPDNCDAVLPIEEMQNEYSTDLSSVYSEKKQQTIRMLQATKMRKLLRLILTYNCTVKEFLDYVNRSSVEDQGGQLFMEFDIGSQANRHVKSNKDCAVNAFAAYE</sequence>
<feature type="region of interest" description="Disordered" evidence="1">
    <location>
        <begin position="690"/>
        <end position="719"/>
    </location>
</feature>
<reference evidence="3" key="1">
    <citation type="journal article" date="2012" name="G3 (Bethesda)">
        <title>Pichia sorbitophila, an interspecies yeast hybrid reveals early steps of genome resolution following polyploidization.</title>
        <authorList>
            <person name="Leh Louis V."/>
            <person name="Despons L."/>
            <person name="Friedrich A."/>
            <person name="Martin T."/>
            <person name="Durrens P."/>
            <person name="Casaregola S."/>
            <person name="Neuveglise C."/>
            <person name="Fairhead C."/>
            <person name="Marck C."/>
            <person name="Cruz J.A."/>
            <person name="Straub M.L."/>
            <person name="Kugler V."/>
            <person name="Sacerdot C."/>
            <person name="Uzunov Z."/>
            <person name="Thierry A."/>
            <person name="Weiss S."/>
            <person name="Bleykasten C."/>
            <person name="De Montigny J."/>
            <person name="Jacques N."/>
            <person name="Jung P."/>
            <person name="Lemaire M."/>
            <person name="Mallet S."/>
            <person name="Morel G."/>
            <person name="Richard G.F."/>
            <person name="Sarkar A."/>
            <person name="Savel G."/>
            <person name="Schacherer J."/>
            <person name="Seret M.L."/>
            <person name="Talla E."/>
            <person name="Samson G."/>
            <person name="Jubin C."/>
            <person name="Poulain J."/>
            <person name="Vacherie B."/>
            <person name="Barbe V."/>
            <person name="Pelletier E."/>
            <person name="Sherman D.J."/>
            <person name="Westhof E."/>
            <person name="Weissenbach J."/>
            <person name="Baret P.V."/>
            <person name="Wincker P."/>
            <person name="Gaillardin C."/>
            <person name="Dujon B."/>
            <person name="Souciet J.L."/>
        </authorList>
    </citation>
    <scope>NUCLEOTIDE SEQUENCE [LARGE SCALE GENOMIC DNA]</scope>
    <source>
        <strain evidence="3">CBS 270.75 / DBVPG 7215 / KCTC 17166 / NRRL Y-17582</strain>
    </source>
</reference>
<dbReference type="AlphaFoldDB" id="G8JRH5"/>
<keyword evidence="3" id="KW-1185">Reference proteome</keyword>
<accession>G8JRH5</accession>
<proteinExistence type="predicted"/>